<dbReference type="RefSeq" id="WP_128914121.1">
    <property type="nucleotide sequence ID" value="NZ_RDSM01000002.1"/>
</dbReference>
<dbReference type="EMBL" id="RDSM01000002">
    <property type="protein sequence ID" value="RXH56700.1"/>
    <property type="molecule type" value="Genomic_DNA"/>
</dbReference>
<gene>
    <name evidence="1" type="ORF">GRAN_3557</name>
</gene>
<evidence type="ECO:0000313" key="1">
    <source>
        <dbReference type="EMBL" id="RXH56700.1"/>
    </source>
</evidence>
<sequence length="194" mass="21948">MSGPGIYQLQAEPHFPPFHPWESQTLQLYLEEQKESLQECLALELSEEGREKSENDADERQITALEKARDSAGALAAQFEDFRSPTVAIPNARIVAINSQIHGLRNRVEAREKRARIRDYEVAELKRFSGWLDLRLADPDRLRPEQSLGDYLKALSDHVTGFLALVAGIGTIFKVLISPAGSKLIYKLLFKEEM</sequence>
<organism evidence="1 2">
    <name type="scientific">Granulicella sibirica</name>
    <dbReference type="NCBI Taxonomy" id="2479048"/>
    <lineage>
        <taxon>Bacteria</taxon>
        <taxon>Pseudomonadati</taxon>
        <taxon>Acidobacteriota</taxon>
        <taxon>Terriglobia</taxon>
        <taxon>Terriglobales</taxon>
        <taxon>Acidobacteriaceae</taxon>
        <taxon>Granulicella</taxon>
    </lineage>
</organism>
<dbReference type="Proteomes" id="UP000289437">
    <property type="component" value="Unassembled WGS sequence"/>
</dbReference>
<dbReference type="AlphaFoldDB" id="A0A4Q0T2P6"/>
<comment type="caution">
    <text evidence="1">The sequence shown here is derived from an EMBL/GenBank/DDBJ whole genome shotgun (WGS) entry which is preliminary data.</text>
</comment>
<reference evidence="1 2" key="1">
    <citation type="submission" date="2018-11" db="EMBL/GenBank/DDBJ databases">
        <authorList>
            <person name="Mardanov A.V."/>
            <person name="Ravin N.V."/>
            <person name="Dedysh S.N."/>
        </authorList>
    </citation>
    <scope>NUCLEOTIDE SEQUENCE [LARGE SCALE GENOMIC DNA]</scope>
    <source>
        <strain evidence="1 2">AF10</strain>
    </source>
</reference>
<proteinExistence type="predicted"/>
<name>A0A4Q0T2P6_9BACT</name>
<keyword evidence="2" id="KW-1185">Reference proteome</keyword>
<reference evidence="2" key="2">
    <citation type="submission" date="2019-02" db="EMBL/GenBank/DDBJ databases">
        <title>Granulicella sibirica sp. nov., a psychrotolerant acidobacterium isolated from an organic soil layer in forested tundra, West Siberia.</title>
        <authorList>
            <person name="Oshkin I.Y."/>
            <person name="Kulichevskaya I.S."/>
            <person name="Rijpstra W.I.C."/>
            <person name="Sinninghe Damste J.S."/>
            <person name="Rakitin A.L."/>
            <person name="Ravin N.V."/>
            <person name="Dedysh S.N."/>
        </authorList>
    </citation>
    <scope>NUCLEOTIDE SEQUENCE [LARGE SCALE GENOMIC DNA]</scope>
    <source>
        <strain evidence="2">AF10</strain>
    </source>
</reference>
<protein>
    <submittedName>
        <fullName evidence="1">Uncharacterized protein</fullName>
    </submittedName>
</protein>
<accession>A0A4Q0T2P6</accession>
<evidence type="ECO:0000313" key="2">
    <source>
        <dbReference type="Proteomes" id="UP000289437"/>
    </source>
</evidence>